<dbReference type="InterPro" id="IPR051675">
    <property type="entry name" value="Endo/Exo/Phosphatase_dom_1"/>
</dbReference>
<evidence type="ECO:0000313" key="1">
    <source>
        <dbReference type="EMBL" id="MBU5627340.1"/>
    </source>
</evidence>
<dbReference type="SFLD" id="SFLDS00029">
    <property type="entry name" value="Radical_SAM"/>
    <property type="match status" value="1"/>
</dbReference>
<dbReference type="SFLD" id="SFLDG01102">
    <property type="entry name" value="Uncharacterised_Radical_SAM_Su"/>
    <property type="match status" value="1"/>
</dbReference>
<evidence type="ECO:0000313" key="2">
    <source>
        <dbReference type="Proteomes" id="UP000787672"/>
    </source>
</evidence>
<dbReference type="Proteomes" id="UP000787672">
    <property type="component" value="Unassembled WGS sequence"/>
</dbReference>
<dbReference type="RefSeq" id="WP_216632710.1">
    <property type="nucleotide sequence ID" value="NZ_JAHLQN010000001.1"/>
</dbReference>
<reference evidence="1 2" key="1">
    <citation type="submission" date="2021-06" db="EMBL/GenBank/DDBJ databases">
        <authorList>
            <person name="Sun Q."/>
            <person name="Li D."/>
        </authorList>
    </citation>
    <scope>NUCLEOTIDE SEQUENCE [LARGE SCALE GENOMIC DNA]</scope>
    <source>
        <strain evidence="1 2">MSJ-2</strain>
    </source>
</reference>
<dbReference type="CDD" id="cd01335">
    <property type="entry name" value="Radical_SAM"/>
    <property type="match status" value="1"/>
</dbReference>
<accession>A0ABS6FD78</accession>
<proteinExistence type="predicted"/>
<dbReference type="InterPro" id="IPR023874">
    <property type="entry name" value="DNA_rSAM_put"/>
</dbReference>
<protein>
    <submittedName>
        <fullName evidence="1">DNA modification/repair radical SAM protein</fullName>
    </submittedName>
</protein>
<dbReference type="PANTHER" id="PTHR21180:SF9">
    <property type="entry name" value="TYPE II SECRETION SYSTEM PROTEIN K"/>
    <property type="match status" value="1"/>
</dbReference>
<dbReference type="NCBIfam" id="TIGR03916">
    <property type="entry name" value="rSAM_link_UDG"/>
    <property type="match status" value="1"/>
</dbReference>
<dbReference type="PANTHER" id="PTHR21180">
    <property type="entry name" value="ENDONUCLEASE/EXONUCLEASE/PHOSPHATASE FAMILY DOMAIN-CONTAINING PROTEIN 1"/>
    <property type="match status" value="1"/>
</dbReference>
<sequence length="421" mass="47189">MDLLEKLTILSDAAKYDAACTSSGSRRGFRQGYIGNTSSSVAGCCHSFSADGRCVTLLKVLMTNCCVYDCKYCVNRRSNDVRRTAFTPEELAELTIGFYRRNYIEGLFLSSGVLRSPDYTTELMVRSLTILRQQYRFNGYVHAKAIPGTSPELVSQLGLLADRLSVNIELPSESGLKTLAPDKTKQAIFTPMRQIQQKNLENREELVKYRHAPKFAPAGQSTQLIVGATADSDLHILSLTQGLYDKYQLKRVFYSAYVPVVENALLPSKETKPPLLREHRLYQADWLLRFYGFRAEELLDQEHPDFNPLVDPKCSWALAHLDFFPVEVNSADYEALLRIPGVGVRSAKRILVSRRAGPLHHEDLKKLGVVMKRAQYFLTACGKMAEGLRFSPDSLLQGLIAAERPSLPLPQAEQLSLFDAG</sequence>
<keyword evidence="2" id="KW-1185">Reference proteome</keyword>
<comment type="caution">
    <text evidence="1">The sequence shown here is derived from an EMBL/GenBank/DDBJ whole genome shotgun (WGS) entry which is preliminary data.</text>
</comment>
<name>A0ABS6FD78_9FIRM</name>
<dbReference type="InterPro" id="IPR007197">
    <property type="entry name" value="rSAM"/>
</dbReference>
<gene>
    <name evidence="1" type="ORF">KQI82_10510</name>
</gene>
<dbReference type="EMBL" id="JAHLQN010000001">
    <property type="protein sequence ID" value="MBU5627340.1"/>
    <property type="molecule type" value="Genomic_DNA"/>
</dbReference>
<organism evidence="1 2">
    <name type="scientific">Dysosmobacter acutus</name>
    <dbReference type="NCBI Taxonomy" id="2841504"/>
    <lineage>
        <taxon>Bacteria</taxon>
        <taxon>Bacillati</taxon>
        <taxon>Bacillota</taxon>
        <taxon>Clostridia</taxon>
        <taxon>Eubacteriales</taxon>
        <taxon>Oscillospiraceae</taxon>
        <taxon>Dysosmobacter</taxon>
    </lineage>
</organism>